<feature type="transmembrane region" description="Helical" evidence="1">
    <location>
        <begin position="166"/>
        <end position="183"/>
    </location>
</feature>
<sequence>MKKNHFFILFFWIGLSLLYMLPAVDLSSWHVALIRGDDYPFHFARIFGVMDQLKDTGQVQAVARFGKRDIFYGANIFYPTLTTVLPIALLSLIFQSVIFGVYGYLFLMNLLTFYIAYQCAKYISSIALPEVNVRAKQFLPFVFSFFYVFSHYRLICFYQRFDLGEFFVLTMYPLIFAGFYSILKDGGTKKYWLIFGLALTAYSHVLSLMLVVVVLAGLFVVGLIKKMITMKVFKQLVFSAIMTIFISTGALVPILYEMLTLHIRSVRVHDLASEATNIGVMLVSSSINYLSYMSIGIILLCSLMIGIYHVIWKKESIVRKDKLLRQCLWLSLVITFMMTSVFPWRVLQHTPLAIIQFPFRLMPFLSVFGSFLGAAILADYLSRFATISLKRVTIWLSVAMLIISTLSVNTLMIRRSLNKLMYDKQDIITTKRYIKSVNRDYFPAGLTEEQTKRIKDKIGQVNQEDVPMPYQFEKNEANIKVTLNEQTNTVVTPIIGYSGLVVEENGKRIKTTLSSERTLSFQLPKGVHQLSVYYDPPFLIKYSVVFSGIVALFYGIYVIKIKKETGLIPKS</sequence>
<evidence type="ECO:0008006" key="4">
    <source>
        <dbReference type="Google" id="ProtNLM"/>
    </source>
</evidence>
<feature type="transmembrane region" description="Helical" evidence="1">
    <location>
        <begin position="236"/>
        <end position="256"/>
    </location>
</feature>
<reference evidence="2" key="1">
    <citation type="submission" date="2022-08" db="EMBL/GenBank/DDBJ databases">
        <title>Genome sequence of Vagococcus luciliae DSM 112651.</title>
        <authorList>
            <person name="Juan G."/>
            <person name="Anja P."/>
            <person name="Rolf D."/>
            <person name="Kampfer P."/>
            <person name="Vilcinskas A."/>
        </authorList>
    </citation>
    <scope>NUCLEOTIDE SEQUENCE</scope>
    <source>
        <strain evidence="2">G314FT</strain>
    </source>
</reference>
<dbReference type="Pfam" id="PF09586">
    <property type="entry name" value="YfhO"/>
    <property type="match status" value="1"/>
</dbReference>
<feature type="transmembrane region" description="Helical" evidence="1">
    <location>
        <begin position="203"/>
        <end position="224"/>
    </location>
</feature>
<feature type="transmembrane region" description="Helical" evidence="1">
    <location>
        <begin position="393"/>
        <end position="413"/>
    </location>
</feature>
<evidence type="ECO:0000256" key="1">
    <source>
        <dbReference type="SAM" id="Phobius"/>
    </source>
</evidence>
<dbReference type="RefSeq" id="WP_257700341.1">
    <property type="nucleotide sequence ID" value="NZ_CP102451.1"/>
</dbReference>
<feature type="transmembrane region" description="Helical" evidence="1">
    <location>
        <begin position="362"/>
        <end position="381"/>
    </location>
</feature>
<feature type="transmembrane region" description="Helical" evidence="1">
    <location>
        <begin position="323"/>
        <end position="342"/>
    </location>
</feature>
<reference evidence="2" key="2">
    <citation type="submission" date="2022-08" db="EMBL/GenBank/DDBJ databases">
        <authorList>
            <person name="Poehlein A."/>
            <person name="Guzman J."/>
            <person name="Daniel R."/>
            <person name="Vilcinskas A."/>
        </authorList>
    </citation>
    <scope>NUCLEOTIDE SEQUENCE</scope>
    <source>
        <strain evidence="2">G314FT</strain>
    </source>
</reference>
<keyword evidence="1" id="KW-1133">Transmembrane helix</keyword>
<gene>
    <name evidence="2" type="ORF">G314FT_15940</name>
</gene>
<feature type="transmembrane region" description="Helical" evidence="1">
    <location>
        <begin position="97"/>
        <end position="117"/>
    </location>
</feature>
<feature type="transmembrane region" description="Helical" evidence="1">
    <location>
        <begin position="539"/>
        <end position="559"/>
    </location>
</feature>
<evidence type="ECO:0000313" key="2">
    <source>
        <dbReference type="EMBL" id="UUV99433.1"/>
    </source>
</evidence>
<organism evidence="2 3">
    <name type="scientific">Vagococcus luciliae</name>
    <dbReference type="NCBI Taxonomy" id="2920380"/>
    <lineage>
        <taxon>Bacteria</taxon>
        <taxon>Bacillati</taxon>
        <taxon>Bacillota</taxon>
        <taxon>Bacilli</taxon>
        <taxon>Lactobacillales</taxon>
        <taxon>Enterococcaceae</taxon>
        <taxon>Vagococcus</taxon>
    </lineage>
</organism>
<feature type="transmembrane region" description="Helical" evidence="1">
    <location>
        <begin position="137"/>
        <end position="154"/>
    </location>
</feature>
<name>A0ABY5P137_9ENTE</name>
<keyword evidence="3" id="KW-1185">Reference proteome</keyword>
<dbReference type="InterPro" id="IPR018580">
    <property type="entry name" value="Uncharacterised_YfhO"/>
</dbReference>
<keyword evidence="1" id="KW-0812">Transmembrane</keyword>
<evidence type="ECO:0000313" key="3">
    <source>
        <dbReference type="Proteomes" id="UP001058273"/>
    </source>
</evidence>
<feature type="transmembrane region" description="Helical" evidence="1">
    <location>
        <begin position="70"/>
        <end position="90"/>
    </location>
</feature>
<dbReference type="EMBL" id="CP102451">
    <property type="protein sequence ID" value="UUV99433.1"/>
    <property type="molecule type" value="Genomic_DNA"/>
</dbReference>
<proteinExistence type="predicted"/>
<keyword evidence="1" id="KW-0472">Membrane</keyword>
<feature type="transmembrane region" description="Helical" evidence="1">
    <location>
        <begin position="289"/>
        <end position="311"/>
    </location>
</feature>
<dbReference type="Proteomes" id="UP001058273">
    <property type="component" value="Chromosome"/>
</dbReference>
<accession>A0ABY5P137</accession>
<protein>
    <recommendedName>
        <fullName evidence="4">Membrane protein 6-pyruvoyl-tetrahydropterin synthase-related domain-containing protein</fullName>
    </recommendedName>
</protein>